<feature type="region of interest" description="Disordered" evidence="8">
    <location>
        <begin position="67"/>
        <end position="86"/>
    </location>
</feature>
<keyword evidence="7 9" id="KW-0472">Membrane</keyword>
<feature type="domain" description="ABC transporter" evidence="10">
    <location>
        <begin position="1108"/>
        <end position="1343"/>
    </location>
</feature>
<feature type="transmembrane region" description="Helical" evidence="9">
    <location>
        <begin position="280"/>
        <end position="298"/>
    </location>
</feature>
<keyword evidence="2" id="KW-0813">Transport</keyword>
<dbReference type="CDD" id="cd03250">
    <property type="entry name" value="ABCC_MRP_domain1"/>
    <property type="match status" value="1"/>
</dbReference>
<dbReference type="FunFam" id="3.40.50.300:FF:000163">
    <property type="entry name" value="Multidrug resistance-associated protein member 4"/>
    <property type="match status" value="1"/>
</dbReference>
<dbReference type="CDD" id="cd03244">
    <property type="entry name" value="ABCC_MRP_domain2"/>
    <property type="match status" value="1"/>
</dbReference>
<evidence type="ECO:0000256" key="7">
    <source>
        <dbReference type="ARBA" id="ARBA00023136"/>
    </source>
</evidence>
<evidence type="ECO:0000256" key="4">
    <source>
        <dbReference type="ARBA" id="ARBA00022741"/>
    </source>
</evidence>
<feature type="transmembrane region" description="Helical" evidence="9">
    <location>
        <begin position="390"/>
        <end position="411"/>
    </location>
</feature>
<name>B3N7H5_DROER</name>
<dbReference type="FunFam" id="1.20.1560.10:FF:000026">
    <property type="entry name" value="Multidrug resistance-associated protein lethal(2)03659"/>
    <property type="match status" value="1"/>
</dbReference>
<dbReference type="GO" id="GO:0016020">
    <property type="term" value="C:membrane"/>
    <property type="evidence" value="ECO:0007669"/>
    <property type="project" value="UniProtKB-SubCell"/>
</dbReference>
<feature type="transmembrane region" description="Helical" evidence="9">
    <location>
        <begin position="901"/>
        <end position="924"/>
    </location>
</feature>
<dbReference type="EMBL" id="CH954177">
    <property type="protein sequence ID" value="EDV59380.2"/>
    <property type="molecule type" value="Genomic_DNA"/>
</dbReference>
<dbReference type="InterPro" id="IPR003439">
    <property type="entry name" value="ABC_transporter-like_ATP-bd"/>
</dbReference>
<dbReference type="InterPro" id="IPR044746">
    <property type="entry name" value="ABCC_6TM_D1"/>
</dbReference>
<dbReference type="InterPro" id="IPR027417">
    <property type="entry name" value="P-loop_NTPase"/>
</dbReference>
<feature type="transmembrane region" description="Helical" evidence="9">
    <location>
        <begin position="423"/>
        <end position="443"/>
    </location>
</feature>
<accession>B3N7H5</accession>
<dbReference type="InterPro" id="IPR003593">
    <property type="entry name" value="AAA+_ATPase"/>
</dbReference>
<dbReference type="OrthoDB" id="6500128at2759"/>
<dbReference type="InterPro" id="IPR017871">
    <property type="entry name" value="ABC_transporter-like_CS"/>
</dbReference>
<gene>
    <name evidence="12" type="primary">Dere\GG23434</name>
    <name evidence="12" type="synonym">dere_GLEANR_8255</name>
    <name evidence="12" type="synonym">GG23434</name>
    <name evidence="12" type="ORF">Dere_GG23434</name>
</gene>
<dbReference type="GO" id="GO:0005524">
    <property type="term" value="F:ATP binding"/>
    <property type="evidence" value="ECO:0007669"/>
    <property type="project" value="UniProtKB-KW"/>
</dbReference>
<dbReference type="GO" id="GO:0015562">
    <property type="term" value="F:efflux transmembrane transporter activity"/>
    <property type="evidence" value="ECO:0007669"/>
    <property type="project" value="EnsemblMetazoa"/>
</dbReference>
<evidence type="ECO:0000259" key="10">
    <source>
        <dbReference type="PROSITE" id="PS50893"/>
    </source>
</evidence>
<comment type="subcellular location">
    <subcellularLocation>
        <location evidence="1">Membrane</location>
        <topology evidence="1">Multi-pass membrane protein</topology>
    </subcellularLocation>
</comment>
<feature type="transmembrane region" description="Helical" evidence="9">
    <location>
        <begin position="304"/>
        <end position="323"/>
    </location>
</feature>
<feature type="domain" description="ABC transmembrane type-1" evidence="11">
    <location>
        <begin position="834"/>
        <end position="1070"/>
    </location>
</feature>
<dbReference type="eggNOG" id="KOG0054">
    <property type="taxonomic scope" value="Eukaryota"/>
</dbReference>
<reference evidence="12 13" key="2">
    <citation type="journal article" date="2008" name="Bioinformatics">
        <title>Assembly reconciliation.</title>
        <authorList>
            <person name="Zimin A.V."/>
            <person name="Smith D.R."/>
            <person name="Sutton G."/>
            <person name="Yorke J.A."/>
        </authorList>
    </citation>
    <scope>NUCLEOTIDE SEQUENCE [LARGE SCALE GENOMIC DNA]</scope>
    <source>
        <strain evidence="12 13">TSC#14021-0224.01</strain>
    </source>
</reference>
<evidence type="ECO:0000256" key="2">
    <source>
        <dbReference type="ARBA" id="ARBA00022448"/>
    </source>
</evidence>
<evidence type="ECO:0008006" key="14">
    <source>
        <dbReference type="Google" id="ProtNLM"/>
    </source>
</evidence>
<dbReference type="InterPro" id="IPR036640">
    <property type="entry name" value="ABC1_TM_sf"/>
</dbReference>
<evidence type="ECO:0000313" key="12">
    <source>
        <dbReference type="EMBL" id="EDV59380.2"/>
    </source>
</evidence>
<feature type="transmembrane region" description="Helical" evidence="9">
    <location>
        <begin position="834"/>
        <end position="856"/>
    </location>
</feature>
<dbReference type="FunFam" id="3.40.50.300:FF:000482">
    <property type="entry name" value="Multidrug resistance-associated protein member 4"/>
    <property type="match status" value="1"/>
</dbReference>
<dbReference type="Gene3D" id="3.40.50.300">
    <property type="entry name" value="P-loop containing nucleotide triphosphate hydrolases"/>
    <property type="match status" value="2"/>
</dbReference>
<evidence type="ECO:0000313" key="13">
    <source>
        <dbReference type="Proteomes" id="UP000008711"/>
    </source>
</evidence>
<evidence type="ECO:0000256" key="5">
    <source>
        <dbReference type="ARBA" id="ARBA00022840"/>
    </source>
</evidence>
<evidence type="ECO:0000256" key="1">
    <source>
        <dbReference type="ARBA" id="ARBA00004141"/>
    </source>
</evidence>
<dbReference type="SUPFAM" id="SSF52540">
    <property type="entry name" value="P-loop containing nucleoside triphosphate hydrolases"/>
    <property type="match status" value="2"/>
</dbReference>
<feature type="domain" description="ABC transporter" evidence="10">
    <location>
        <begin position="491"/>
        <end position="714"/>
    </location>
</feature>
<dbReference type="InterPro" id="IPR050173">
    <property type="entry name" value="ABC_transporter_C-like"/>
</dbReference>
<organism evidence="12 13">
    <name type="scientific">Drosophila erecta</name>
    <name type="common">Fruit fly</name>
    <dbReference type="NCBI Taxonomy" id="7220"/>
    <lineage>
        <taxon>Eukaryota</taxon>
        <taxon>Metazoa</taxon>
        <taxon>Ecdysozoa</taxon>
        <taxon>Arthropoda</taxon>
        <taxon>Hexapoda</taxon>
        <taxon>Insecta</taxon>
        <taxon>Pterygota</taxon>
        <taxon>Neoptera</taxon>
        <taxon>Endopterygota</taxon>
        <taxon>Diptera</taxon>
        <taxon>Brachycera</taxon>
        <taxon>Muscomorpha</taxon>
        <taxon>Ephydroidea</taxon>
        <taxon>Drosophilidae</taxon>
        <taxon>Drosophila</taxon>
        <taxon>Sophophora</taxon>
    </lineage>
</organism>
<feature type="region of interest" description="Disordered" evidence="8">
    <location>
        <begin position="1"/>
        <end position="23"/>
    </location>
</feature>
<evidence type="ECO:0000256" key="9">
    <source>
        <dbReference type="SAM" id="Phobius"/>
    </source>
</evidence>
<dbReference type="FunFam" id="1.20.1560.10:FF:000014">
    <property type="entry name" value="Multidrug resistance-associated protein member 4"/>
    <property type="match status" value="1"/>
</dbReference>
<dbReference type="PROSITE" id="PS50893">
    <property type="entry name" value="ABC_TRANSPORTER_2"/>
    <property type="match status" value="2"/>
</dbReference>
<feature type="region of interest" description="Disordered" evidence="8">
    <location>
        <begin position="739"/>
        <end position="758"/>
    </location>
</feature>
<dbReference type="PANTHER" id="PTHR24223:SF448">
    <property type="entry name" value="FI20146P1-RELATED"/>
    <property type="match status" value="1"/>
</dbReference>
<dbReference type="SMART" id="SM00382">
    <property type="entry name" value="AAA"/>
    <property type="match status" value="2"/>
</dbReference>
<proteinExistence type="predicted"/>
<feature type="transmembrane region" description="Helical" evidence="9">
    <location>
        <begin position="159"/>
        <end position="178"/>
    </location>
</feature>
<dbReference type="GO" id="GO:0140359">
    <property type="term" value="F:ABC-type transporter activity"/>
    <property type="evidence" value="ECO:0007669"/>
    <property type="project" value="InterPro"/>
</dbReference>
<keyword evidence="13" id="KW-1185">Reference proteome</keyword>
<evidence type="ECO:0000259" key="11">
    <source>
        <dbReference type="PROSITE" id="PS50929"/>
    </source>
</evidence>
<dbReference type="PROSITE" id="PS00211">
    <property type="entry name" value="ABC_TRANSPORTER_1"/>
    <property type="match status" value="2"/>
</dbReference>
<keyword evidence="5" id="KW-0067">ATP-binding</keyword>
<dbReference type="Pfam" id="PF00664">
    <property type="entry name" value="ABC_membrane"/>
    <property type="match status" value="2"/>
</dbReference>
<feature type="compositionally biased region" description="Polar residues" evidence="8">
    <location>
        <begin position="10"/>
        <end position="23"/>
    </location>
</feature>
<dbReference type="CDD" id="cd18579">
    <property type="entry name" value="ABC_6TM_ABCC_D1"/>
    <property type="match status" value="1"/>
</dbReference>
<keyword evidence="6 9" id="KW-1133">Transmembrane helix</keyword>
<feature type="compositionally biased region" description="Polar residues" evidence="8">
    <location>
        <begin position="739"/>
        <end position="752"/>
    </location>
</feature>
<dbReference type="PROSITE" id="PS50929">
    <property type="entry name" value="ABC_TM1F"/>
    <property type="match status" value="2"/>
</dbReference>
<keyword evidence="3 9" id="KW-0812">Transmembrane</keyword>
<feature type="domain" description="ABC transmembrane type-1" evidence="11">
    <location>
        <begin position="168"/>
        <end position="434"/>
    </location>
</feature>
<dbReference type="SUPFAM" id="SSF90123">
    <property type="entry name" value="ABC transporter transmembrane region"/>
    <property type="match status" value="2"/>
</dbReference>
<sequence length="1374" mass="152460">MDKQSVLEPTFNSDSGKENTSPEESVFLEKKVFDSRSDDESLLANNSLPLICRKCFELGHKTEHCKNKSSEVDSAQNEKEKVLPENPRERSNFLSTLCFWYTIPIFRKGYKKTLDSNDLYRPLEEQKSDTLGNKLCASWDQELKNEGGSPKLLRALLRVFGWQIGVRGLAIFGVELGLRTLQPIFLVKLISYFSGDSGAVGVGFYYAVAQILVSALSVMISAPTEFGIHHVCFKMRVAMGSMIFRKALRLTKGALGGTTSGHVVNLISNDITRLDSSSYFVHYLWVGPLQVLVVTYLMYQQIGIAAVFGVLFMLLIMPLQMYLGTKTSAIQLKAAERTDNRIRMVNEIISAIQVLKMYAWEQPFEQMVTDAREKEMHTIRQGQYIRGFGFACRIALSRVAIFLSLVGYVILERVLTPEIAFMITAYYNVLLGAVCICVPLAIIQTAQILASIKRVEQFMLSEELNNPDKSERAPKDAAADPPETVPLEAAISIRDLKAKWDAKSPDYTLSGINLQIKPGNVVAIIGLTGSGKSSLMQAILGELKAESGQLEVNGSVSYASQESWLFSGTVRQNILFGQPLDGQRYAEVVRKCALERDFDLLPLRDNTIVGERGASLSGGQRARISLARSVYRKASIYLLDDPLSAVDASVARHLFKQCVQDHLRGSTVVLVTHQEQFLQDVDQIVILANGQIKAVGDYESLLKTGLITSLGSLARTDYHEEKEDLSALNCSNTTNEVTPINVNPVQTNGKSSSAKEHVERQESGSIDLALYRRYFQAGGGLVAFLVMLTCSVLTQVAVTGGDYFLTCWVKKERAAVAQGDVEHMDSKSMDSFKYTLFIILSVIMSLSSSILLFNIAKKASIRLHNNIFNRVSRASMHFFSLNKHGSILNRFTKDMSQVDEALPVVLVDVLQIALWLTGILIVIANANPLLIAPTLIMAVILYHLRNLYLKTSRDLKRIEAINRSPVYSHLAASLNGLTTIRALEAQRVLEKEFDNYQDAHSSAFYMYISTSVAFGYCMNCICVIYISIITLSFFAFPPGNGADVGLVITQAMGLIGMVQWGLRQSAELENTMTAVERVVEYESIEPEGILEAPDDEKPPKSWPEQGEIVFNDLSLRYTPDAKTENVLKSLSFVIQAREKVGIVGRTGAGKSSLINALFRLSYTDGSVLIDKRDTSHMGLHDLRRQISIIPQEPVLFSGTMRYNLDPFDEYSDEKLWGSLEDVNLKDAVTELPEGLASRISEGGTNFSVGQRQLLCLARAILRENRILVMDEATANVDPQTDGLIQATIRSKFRDCTVLTIAHRLHTIIDSDKVMVMDAGSVVEFGAPYQLLTNSDSTVFHNLVNQSGRDTYEGLLKITKEAFESSQSRNSCSSN</sequence>
<feature type="transmembrane region" description="Helical" evidence="9">
    <location>
        <begin position="1013"/>
        <end position="1036"/>
    </location>
</feature>
<evidence type="ECO:0000256" key="3">
    <source>
        <dbReference type="ARBA" id="ARBA00022692"/>
    </source>
</evidence>
<keyword evidence="4" id="KW-0547">Nucleotide-binding</keyword>
<evidence type="ECO:0000256" key="6">
    <source>
        <dbReference type="ARBA" id="ARBA00022989"/>
    </source>
</evidence>
<evidence type="ECO:0000256" key="8">
    <source>
        <dbReference type="SAM" id="MobiDB-lite"/>
    </source>
</evidence>
<feature type="transmembrane region" description="Helical" evidence="9">
    <location>
        <begin position="774"/>
        <end position="798"/>
    </location>
</feature>
<dbReference type="PANTHER" id="PTHR24223">
    <property type="entry name" value="ATP-BINDING CASSETTE SUB-FAMILY C"/>
    <property type="match status" value="1"/>
</dbReference>
<feature type="transmembrane region" description="Helical" evidence="9">
    <location>
        <begin position="930"/>
        <end position="948"/>
    </location>
</feature>
<dbReference type="InterPro" id="IPR011527">
    <property type="entry name" value="ABC1_TM_dom"/>
</dbReference>
<dbReference type="GO" id="GO:0008514">
    <property type="term" value="F:organic anion transmembrane transporter activity"/>
    <property type="evidence" value="ECO:0007669"/>
    <property type="project" value="EnsemblMetazoa"/>
</dbReference>
<protein>
    <recommendedName>
        <fullName evidence="14">Multidrug resistance-associated protein lethal(2)03659</fullName>
    </recommendedName>
</protein>
<dbReference type="Gene3D" id="1.20.1560.10">
    <property type="entry name" value="ABC transporter type 1, transmembrane domain"/>
    <property type="match status" value="2"/>
</dbReference>
<reference evidence="12 13" key="1">
    <citation type="journal article" date="2007" name="Nature">
        <title>Evolution of genes and genomes on the Drosophila phylogeny.</title>
        <authorList>
            <consortium name="Drosophila 12 Genomes Consortium"/>
            <person name="Clark A.G."/>
            <person name="Eisen M.B."/>
            <person name="Smith D.R."/>
            <person name="Bergman C.M."/>
            <person name="Oliver B."/>
            <person name="Markow T.A."/>
            <person name="Kaufman T.C."/>
            <person name="Kellis M."/>
            <person name="Gelbart W."/>
            <person name="Iyer V.N."/>
            <person name="Pollard D.A."/>
            <person name="Sackton T.B."/>
            <person name="Larracuente A.M."/>
            <person name="Singh N.D."/>
            <person name="Abad J.P."/>
            <person name="Abt D.N."/>
            <person name="Adryan B."/>
            <person name="Aguade M."/>
            <person name="Akashi H."/>
            <person name="Anderson W.W."/>
            <person name="Aquadro C.F."/>
            <person name="Ardell D.H."/>
            <person name="Arguello R."/>
            <person name="Artieri C.G."/>
            <person name="Barbash D.A."/>
            <person name="Barker D."/>
            <person name="Barsanti P."/>
            <person name="Batterham P."/>
            <person name="Batzoglou S."/>
            <person name="Begun D."/>
            <person name="Bhutkar A."/>
            <person name="Blanco E."/>
            <person name="Bosak S.A."/>
            <person name="Bradley R.K."/>
            <person name="Brand A.D."/>
            <person name="Brent M.R."/>
            <person name="Brooks A.N."/>
            <person name="Brown R.H."/>
            <person name="Butlin R.K."/>
            <person name="Caggese C."/>
            <person name="Calvi B.R."/>
            <person name="Bernardo de Carvalho A."/>
            <person name="Caspi A."/>
            <person name="Castrezana S."/>
            <person name="Celniker S.E."/>
            <person name="Chang J.L."/>
            <person name="Chapple C."/>
            <person name="Chatterji S."/>
            <person name="Chinwalla A."/>
            <person name="Civetta A."/>
            <person name="Clifton S.W."/>
            <person name="Comeron J.M."/>
            <person name="Costello J.C."/>
            <person name="Coyne J.A."/>
            <person name="Daub J."/>
            <person name="David R.G."/>
            <person name="Delcher A.L."/>
            <person name="Delehaunty K."/>
            <person name="Do C.B."/>
            <person name="Ebling H."/>
            <person name="Edwards K."/>
            <person name="Eickbush T."/>
            <person name="Evans J.D."/>
            <person name="Filipski A."/>
            <person name="Findeiss S."/>
            <person name="Freyhult E."/>
            <person name="Fulton L."/>
            <person name="Fulton R."/>
            <person name="Garcia A.C."/>
            <person name="Gardiner A."/>
            <person name="Garfield D.A."/>
            <person name="Garvin B.E."/>
            <person name="Gibson G."/>
            <person name="Gilbert D."/>
            <person name="Gnerre S."/>
            <person name="Godfrey J."/>
            <person name="Good R."/>
            <person name="Gotea V."/>
            <person name="Gravely B."/>
            <person name="Greenberg A.J."/>
            <person name="Griffiths-Jones S."/>
            <person name="Gross S."/>
            <person name="Guigo R."/>
            <person name="Gustafson E.A."/>
            <person name="Haerty W."/>
            <person name="Hahn M.W."/>
            <person name="Halligan D.L."/>
            <person name="Halpern A.L."/>
            <person name="Halter G.M."/>
            <person name="Han M.V."/>
            <person name="Heger A."/>
            <person name="Hillier L."/>
            <person name="Hinrichs A.S."/>
            <person name="Holmes I."/>
            <person name="Hoskins R.A."/>
            <person name="Hubisz M.J."/>
            <person name="Hultmark D."/>
            <person name="Huntley M.A."/>
            <person name="Jaffe D.B."/>
            <person name="Jagadeeshan S."/>
            <person name="Jeck W.R."/>
            <person name="Johnson J."/>
            <person name="Jones C.D."/>
            <person name="Jordan W.C."/>
            <person name="Karpen G.H."/>
            <person name="Kataoka E."/>
            <person name="Keightley P.D."/>
            <person name="Kheradpour P."/>
            <person name="Kirkness E.F."/>
            <person name="Koerich L.B."/>
            <person name="Kristiansen K."/>
            <person name="Kudrna D."/>
            <person name="Kulathinal R.J."/>
            <person name="Kumar S."/>
            <person name="Kwok R."/>
            <person name="Lander E."/>
            <person name="Langley C.H."/>
            <person name="Lapoint R."/>
            <person name="Lazzaro B.P."/>
            <person name="Lee S.J."/>
            <person name="Levesque L."/>
            <person name="Li R."/>
            <person name="Lin C.F."/>
            <person name="Lin M.F."/>
            <person name="Lindblad-Toh K."/>
            <person name="Llopart A."/>
            <person name="Long M."/>
            <person name="Low L."/>
            <person name="Lozovsky E."/>
            <person name="Lu J."/>
            <person name="Luo M."/>
            <person name="Machado C.A."/>
            <person name="Makalowski W."/>
            <person name="Marzo M."/>
            <person name="Matsuda M."/>
            <person name="Matzkin L."/>
            <person name="McAllister B."/>
            <person name="McBride C.S."/>
            <person name="McKernan B."/>
            <person name="McKernan K."/>
            <person name="Mendez-Lago M."/>
            <person name="Minx P."/>
            <person name="Mollenhauer M.U."/>
            <person name="Montooth K."/>
            <person name="Mount S.M."/>
            <person name="Mu X."/>
            <person name="Myers E."/>
            <person name="Negre B."/>
            <person name="Newfeld S."/>
            <person name="Nielsen R."/>
            <person name="Noor M.A."/>
            <person name="O'Grady P."/>
            <person name="Pachter L."/>
            <person name="Papaceit M."/>
            <person name="Parisi M.J."/>
            <person name="Parisi M."/>
            <person name="Parts L."/>
            <person name="Pedersen J.S."/>
            <person name="Pesole G."/>
            <person name="Phillippy A.M."/>
            <person name="Ponting C.P."/>
            <person name="Pop M."/>
            <person name="Porcelli D."/>
            <person name="Powell J.R."/>
            <person name="Prohaska S."/>
            <person name="Pruitt K."/>
            <person name="Puig M."/>
            <person name="Quesneville H."/>
            <person name="Ram K.R."/>
            <person name="Rand D."/>
            <person name="Rasmussen M.D."/>
            <person name="Reed L.K."/>
            <person name="Reenan R."/>
            <person name="Reily A."/>
            <person name="Remington K.A."/>
            <person name="Rieger T.T."/>
            <person name="Ritchie M.G."/>
            <person name="Robin C."/>
            <person name="Rogers Y.H."/>
            <person name="Rohde C."/>
            <person name="Rozas J."/>
            <person name="Rubenfield M.J."/>
            <person name="Ruiz A."/>
            <person name="Russo S."/>
            <person name="Salzberg S.L."/>
            <person name="Sanchez-Gracia A."/>
            <person name="Saranga D.J."/>
            <person name="Sato H."/>
            <person name="Schaeffer S.W."/>
            <person name="Schatz M.C."/>
            <person name="Schlenke T."/>
            <person name="Schwartz R."/>
            <person name="Segarra C."/>
            <person name="Singh R.S."/>
            <person name="Sirot L."/>
            <person name="Sirota M."/>
            <person name="Sisneros N.B."/>
            <person name="Smith C.D."/>
            <person name="Smith T.F."/>
            <person name="Spieth J."/>
            <person name="Stage D.E."/>
            <person name="Stark A."/>
            <person name="Stephan W."/>
            <person name="Strausberg R.L."/>
            <person name="Strempel S."/>
            <person name="Sturgill D."/>
            <person name="Sutton G."/>
            <person name="Sutton G.G."/>
            <person name="Tao W."/>
            <person name="Teichmann S."/>
            <person name="Tobari Y.N."/>
            <person name="Tomimura Y."/>
            <person name="Tsolas J.M."/>
            <person name="Valente V.L."/>
            <person name="Venter E."/>
            <person name="Venter J.C."/>
            <person name="Vicario S."/>
            <person name="Vieira F.G."/>
            <person name="Vilella A.J."/>
            <person name="Villasante A."/>
            <person name="Walenz B."/>
            <person name="Wang J."/>
            <person name="Wasserman M."/>
            <person name="Watts T."/>
            <person name="Wilson D."/>
            <person name="Wilson R.K."/>
            <person name="Wing R.A."/>
            <person name="Wolfner M.F."/>
            <person name="Wong A."/>
            <person name="Wong G.K."/>
            <person name="Wu C.I."/>
            <person name="Wu G."/>
            <person name="Yamamoto D."/>
            <person name="Yang H.P."/>
            <person name="Yang S.P."/>
            <person name="Yorke J.A."/>
            <person name="Yoshida K."/>
            <person name="Zdobnov E."/>
            <person name="Zhang P."/>
            <person name="Zhang Y."/>
            <person name="Zimin A.V."/>
            <person name="Baldwin J."/>
            <person name="Abdouelleil A."/>
            <person name="Abdulkadir J."/>
            <person name="Abebe A."/>
            <person name="Abera B."/>
            <person name="Abreu J."/>
            <person name="Acer S.C."/>
            <person name="Aftuck L."/>
            <person name="Alexander A."/>
            <person name="An P."/>
            <person name="Anderson E."/>
            <person name="Anderson S."/>
            <person name="Arachi H."/>
            <person name="Azer M."/>
            <person name="Bachantsang P."/>
            <person name="Barry A."/>
            <person name="Bayul T."/>
            <person name="Berlin A."/>
            <person name="Bessette D."/>
            <person name="Bloom T."/>
            <person name="Blye J."/>
            <person name="Boguslavskiy L."/>
            <person name="Bonnet C."/>
            <person name="Boukhgalter B."/>
            <person name="Bourzgui I."/>
            <person name="Brown A."/>
            <person name="Cahill P."/>
            <person name="Channer S."/>
            <person name="Cheshatsang Y."/>
            <person name="Chuda L."/>
            <person name="Citroen M."/>
            <person name="Collymore A."/>
            <person name="Cooke P."/>
            <person name="Costello M."/>
            <person name="D'Aco K."/>
            <person name="Daza R."/>
            <person name="De Haan G."/>
            <person name="DeGray S."/>
            <person name="DeMaso C."/>
            <person name="Dhargay N."/>
            <person name="Dooley K."/>
            <person name="Dooley E."/>
            <person name="Doricent M."/>
            <person name="Dorje P."/>
            <person name="Dorjee K."/>
            <person name="Dupes A."/>
            <person name="Elong R."/>
            <person name="Falk J."/>
            <person name="Farina A."/>
            <person name="Faro S."/>
            <person name="Ferguson D."/>
            <person name="Fisher S."/>
            <person name="Foley C.D."/>
            <person name="Franke A."/>
            <person name="Friedrich D."/>
            <person name="Gadbois L."/>
            <person name="Gearin G."/>
            <person name="Gearin C.R."/>
            <person name="Giannoukos G."/>
            <person name="Goode T."/>
            <person name="Graham J."/>
            <person name="Grandbois E."/>
            <person name="Grewal S."/>
            <person name="Gyaltsen K."/>
            <person name="Hafez N."/>
            <person name="Hagos B."/>
            <person name="Hall J."/>
            <person name="Henson C."/>
            <person name="Hollinger A."/>
            <person name="Honan T."/>
            <person name="Huard M.D."/>
            <person name="Hughes L."/>
            <person name="Hurhula B."/>
            <person name="Husby M.E."/>
            <person name="Kamat A."/>
            <person name="Kanga B."/>
            <person name="Kashin S."/>
            <person name="Khazanovich D."/>
            <person name="Kisner P."/>
            <person name="Lance K."/>
            <person name="Lara M."/>
            <person name="Lee W."/>
            <person name="Lennon N."/>
            <person name="Letendre F."/>
            <person name="LeVine R."/>
            <person name="Lipovsky A."/>
            <person name="Liu X."/>
            <person name="Liu J."/>
            <person name="Liu S."/>
            <person name="Lokyitsang T."/>
            <person name="Lokyitsang Y."/>
            <person name="Lubonja R."/>
            <person name="Lui A."/>
            <person name="MacDonald P."/>
            <person name="Magnisalis V."/>
            <person name="Maru K."/>
            <person name="Matthews C."/>
            <person name="McCusker W."/>
            <person name="McDonough S."/>
            <person name="Mehta T."/>
            <person name="Meldrim J."/>
            <person name="Meneus L."/>
            <person name="Mihai O."/>
            <person name="Mihalev A."/>
            <person name="Mihova T."/>
            <person name="Mittelman R."/>
            <person name="Mlenga V."/>
            <person name="Montmayeur A."/>
            <person name="Mulrain L."/>
            <person name="Navidi A."/>
            <person name="Naylor J."/>
            <person name="Negash T."/>
            <person name="Nguyen T."/>
            <person name="Nguyen N."/>
            <person name="Nicol R."/>
            <person name="Norbu C."/>
            <person name="Norbu N."/>
            <person name="Novod N."/>
            <person name="O'Neill B."/>
            <person name="Osman S."/>
            <person name="Markiewicz E."/>
            <person name="Oyono O.L."/>
            <person name="Patti C."/>
            <person name="Phunkhang P."/>
            <person name="Pierre F."/>
            <person name="Priest M."/>
            <person name="Raghuraman S."/>
            <person name="Rege F."/>
            <person name="Reyes R."/>
            <person name="Rise C."/>
            <person name="Rogov P."/>
            <person name="Ross K."/>
            <person name="Ryan E."/>
            <person name="Settipalli S."/>
            <person name="Shea T."/>
            <person name="Sherpa N."/>
            <person name="Shi L."/>
            <person name="Shih D."/>
            <person name="Sparrow T."/>
            <person name="Spaulding J."/>
            <person name="Stalker J."/>
            <person name="Stange-Thomann N."/>
            <person name="Stavropoulos S."/>
            <person name="Stone C."/>
            <person name="Strader C."/>
            <person name="Tesfaye S."/>
            <person name="Thomson T."/>
            <person name="Thoulutsang Y."/>
            <person name="Thoulutsang D."/>
            <person name="Topham K."/>
            <person name="Topping I."/>
            <person name="Tsamla T."/>
            <person name="Vassiliev H."/>
            <person name="Vo A."/>
            <person name="Wangchuk T."/>
            <person name="Wangdi T."/>
            <person name="Weiand M."/>
            <person name="Wilkinson J."/>
            <person name="Wilson A."/>
            <person name="Yadav S."/>
            <person name="Young G."/>
            <person name="Yu Q."/>
            <person name="Zembek L."/>
            <person name="Zhong D."/>
            <person name="Zimmer A."/>
            <person name="Zwirko Z."/>
            <person name="Jaffe D.B."/>
            <person name="Alvarez P."/>
            <person name="Brockman W."/>
            <person name="Butler J."/>
            <person name="Chin C."/>
            <person name="Gnerre S."/>
            <person name="Grabherr M."/>
            <person name="Kleber M."/>
            <person name="Mauceli E."/>
            <person name="MacCallum I."/>
        </authorList>
    </citation>
    <scope>NUCLEOTIDE SEQUENCE [LARGE SCALE GENOMIC DNA]</scope>
    <source>
        <strain evidence="12 13">TSC#14021-0224.01</strain>
    </source>
</reference>
<dbReference type="Pfam" id="PF00005">
    <property type="entry name" value="ABC_tran"/>
    <property type="match status" value="2"/>
</dbReference>
<dbReference type="Proteomes" id="UP000008711">
    <property type="component" value="Unassembled WGS sequence"/>
</dbReference>
<dbReference type="GO" id="GO:0016887">
    <property type="term" value="F:ATP hydrolysis activity"/>
    <property type="evidence" value="ECO:0007669"/>
    <property type="project" value="InterPro"/>
</dbReference>
<dbReference type="HOGENOM" id="CLU_000604_27_1_1"/>